<dbReference type="Proteomes" id="UP000887212">
    <property type="component" value="Unassembled WGS sequence"/>
</dbReference>
<sequence length="126" mass="13537">MSPKEAKRILELLANGVDPVTGEILPGNHVVNSPDVIRALFLAAQALDTGPVKLQKPSSGGQAGKPWTVDEEQRLITEFESGASIEQMSIAHERSKGGIAARLVRLGKIDECSDLYVHEPRPTAQS</sequence>
<proteinExistence type="predicted"/>
<evidence type="ECO:0000313" key="3">
    <source>
        <dbReference type="Proteomes" id="UP000887212"/>
    </source>
</evidence>
<dbReference type="Proteomes" id="UP000887228">
    <property type="component" value="Unassembled WGS sequence"/>
</dbReference>
<evidence type="ECO:0000313" key="4">
    <source>
        <dbReference type="Proteomes" id="UP000887228"/>
    </source>
</evidence>
<dbReference type="AlphaFoldDB" id="A0AA37FND6"/>
<organism evidence="1 3">
    <name type="scientific">Aquipseudomonas alcaligenes</name>
    <name type="common">Pseudomonas alcaligenes</name>
    <dbReference type="NCBI Taxonomy" id="43263"/>
    <lineage>
        <taxon>Bacteria</taxon>
        <taxon>Pseudomonadati</taxon>
        <taxon>Pseudomonadota</taxon>
        <taxon>Gammaproteobacteria</taxon>
        <taxon>Pseudomonadales</taxon>
        <taxon>Pseudomonadaceae</taxon>
        <taxon>Aquipseudomonas</taxon>
    </lineage>
</organism>
<accession>A0AA37FND6</accession>
<dbReference type="RefSeq" id="WP_203792088.1">
    <property type="nucleotide sequence ID" value="NZ_AP024354.1"/>
</dbReference>
<dbReference type="EMBL" id="BPMT01000025">
    <property type="protein sequence ID" value="GIZ94910.1"/>
    <property type="molecule type" value="Genomic_DNA"/>
</dbReference>
<dbReference type="EMBL" id="BPMS01000027">
    <property type="protein sequence ID" value="GIZ90538.1"/>
    <property type="molecule type" value="Genomic_DNA"/>
</dbReference>
<reference evidence="1 4" key="1">
    <citation type="submission" date="2021-07" db="EMBL/GenBank/DDBJ databases">
        <title>Whole genome sequencing of carbapenem-resistant Pseudomonas spp. isolated in Japan.</title>
        <authorList>
            <person name="Suzuki M."/>
            <person name="Maehana S."/>
            <person name="Kitasato H."/>
        </authorList>
    </citation>
    <scope>NUCLEOTIDE SEQUENCE</scope>
    <source>
        <strain evidence="1">KAM435</strain>
        <strain evidence="2 4">KAM436</strain>
    </source>
</reference>
<evidence type="ECO:0000313" key="1">
    <source>
        <dbReference type="EMBL" id="GIZ90538.1"/>
    </source>
</evidence>
<gene>
    <name evidence="1" type="ORF">KAM435_38650</name>
    <name evidence="2" type="ORF">KAM436_38780</name>
</gene>
<name>A0AA37FND6_AQUAC</name>
<evidence type="ECO:0000313" key="2">
    <source>
        <dbReference type="EMBL" id="GIZ94910.1"/>
    </source>
</evidence>
<protein>
    <submittedName>
        <fullName evidence="1">Uncharacterized protein</fullName>
    </submittedName>
</protein>
<comment type="caution">
    <text evidence="1">The sequence shown here is derived from an EMBL/GenBank/DDBJ whole genome shotgun (WGS) entry which is preliminary data.</text>
</comment>